<sequence>MIVAKNDMQLQSGHVLNESTQITKKEVRESGVLFNAQFIQASSDLSGVSQASSTSEAESIQDTKTKLFNVLFAAITGKEYVPNSPELRCDCVDSSAPVGGWEGGRVQRSAVTQGLGGMAWESVEVTLTQRYERTETTNFSATGTIETLDGHVFDVDVSLQMHNQQSYQFDSVEKQTVVFKDPLVLNFDGGAVELSDETFSFDIDHDGVSDLMPYLVSGSGWLAYDKNNDGQINDGSELFGAISGNGFDDLLQYDEDNNGFIDEADSVFDSLQLWKKTEAGDELTSLLGSDVGAIGLASSSTPFMQYNDNGAVSAAVRETGVFLKESGGVGLVQQVDIANKEVSEEAIS</sequence>
<dbReference type="EMBL" id="JAUOPG010000006">
    <property type="protein sequence ID" value="MDO6454065.1"/>
    <property type="molecule type" value="Genomic_DNA"/>
</dbReference>
<comment type="caution">
    <text evidence="1">The sequence shown here is derived from an EMBL/GenBank/DDBJ whole genome shotgun (WGS) entry which is preliminary data.</text>
</comment>
<accession>A0AAW7XML7</accession>
<dbReference type="AlphaFoldDB" id="A0AAW7XML7"/>
<dbReference type="Proteomes" id="UP001169862">
    <property type="component" value="Unassembled WGS sequence"/>
</dbReference>
<evidence type="ECO:0000313" key="2">
    <source>
        <dbReference type="Proteomes" id="UP001169862"/>
    </source>
</evidence>
<proteinExistence type="predicted"/>
<protein>
    <recommendedName>
        <fullName evidence="3">VCBS repeat-containing protein</fullName>
    </recommendedName>
</protein>
<dbReference type="RefSeq" id="WP_303550528.1">
    <property type="nucleotide sequence ID" value="NZ_JAUOPG010000006.1"/>
</dbReference>
<reference evidence="1" key="1">
    <citation type="submission" date="2023-07" db="EMBL/GenBank/DDBJ databases">
        <title>Genome content predicts the carbon catabolic preferences of heterotrophic bacteria.</title>
        <authorList>
            <person name="Gralka M."/>
        </authorList>
    </citation>
    <scope>NUCLEOTIDE SEQUENCE</scope>
    <source>
        <strain evidence="1">I2M16</strain>
    </source>
</reference>
<name>A0AAW7XML7_9GAMM</name>
<dbReference type="PANTHER" id="PTHR39431:SF1">
    <property type="entry name" value="FRPA_C-RELATED PROTEIN"/>
    <property type="match status" value="1"/>
</dbReference>
<evidence type="ECO:0000313" key="1">
    <source>
        <dbReference type="EMBL" id="MDO6454065.1"/>
    </source>
</evidence>
<gene>
    <name evidence="1" type="ORF">Q4490_10870</name>
</gene>
<organism evidence="1 2">
    <name type="scientific">Neptunomonas phycophila</name>
    <dbReference type="NCBI Taxonomy" id="1572645"/>
    <lineage>
        <taxon>Bacteria</taxon>
        <taxon>Pseudomonadati</taxon>
        <taxon>Pseudomonadota</taxon>
        <taxon>Gammaproteobacteria</taxon>
        <taxon>Oceanospirillales</taxon>
        <taxon>Oceanospirillaceae</taxon>
        <taxon>Neptunomonas</taxon>
    </lineage>
</organism>
<evidence type="ECO:0008006" key="3">
    <source>
        <dbReference type="Google" id="ProtNLM"/>
    </source>
</evidence>
<dbReference type="PANTHER" id="PTHR39431">
    <property type="entry name" value="FRPA/C-RELATED PROTEIN"/>
    <property type="match status" value="1"/>
</dbReference>